<keyword evidence="3" id="KW-0698">rRNA processing</keyword>
<dbReference type="EMBL" id="PUHW01000183">
    <property type="protein sequence ID" value="KAG0688099.1"/>
    <property type="molecule type" value="Genomic_DNA"/>
</dbReference>
<feature type="compositionally biased region" description="Basic and acidic residues" evidence="7">
    <location>
        <begin position="217"/>
        <end position="227"/>
    </location>
</feature>
<dbReference type="Pfam" id="PF08640">
    <property type="entry name" value="U3_assoc_6"/>
    <property type="match status" value="1"/>
</dbReference>
<organism evidence="10 11">
    <name type="scientific">Pichia californica</name>
    <dbReference type="NCBI Taxonomy" id="460514"/>
    <lineage>
        <taxon>Eukaryota</taxon>
        <taxon>Fungi</taxon>
        <taxon>Dikarya</taxon>
        <taxon>Ascomycota</taxon>
        <taxon>Saccharomycotina</taxon>
        <taxon>Pichiomycetes</taxon>
        <taxon>Pichiales</taxon>
        <taxon>Pichiaceae</taxon>
        <taxon>Pichia</taxon>
    </lineage>
</organism>
<evidence type="ECO:0000313" key="11">
    <source>
        <dbReference type="Proteomes" id="UP000697127"/>
    </source>
</evidence>
<evidence type="ECO:0000313" key="10">
    <source>
        <dbReference type="EMBL" id="KAG0688099.1"/>
    </source>
</evidence>
<dbReference type="GO" id="GO:0030515">
    <property type="term" value="F:snoRNA binding"/>
    <property type="evidence" value="ECO:0007669"/>
    <property type="project" value="InterPro"/>
</dbReference>
<dbReference type="InterPro" id="IPR008847">
    <property type="entry name" value="Suf"/>
</dbReference>
<dbReference type="GO" id="GO:0034388">
    <property type="term" value="C:Pwp2p-containing subcomplex of 90S preribosome"/>
    <property type="evidence" value="ECO:0007669"/>
    <property type="project" value="TreeGrafter"/>
</dbReference>
<comment type="similarity">
    <text evidence="2">Belongs to the UTP6 family.</text>
</comment>
<name>A0A9P7BFX5_9ASCO</name>
<evidence type="ECO:0000259" key="8">
    <source>
        <dbReference type="Pfam" id="PF05843"/>
    </source>
</evidence>
<keyword evidence="11" id="KW-1185">Reference proteome</keyword>
<keyword evidence="4" id="KW-0677">Repeat</keyword>
<dbReference type="InterPro" id="IPR011990">
    <property type="entry name" value="TPR-like_helical_dom_sf"/>
</dbReference>
<dbReference type="PANTHER" id="PTHR23271">
    <property type="entry name" value="HEPATOCELLULAR CARCINOMA-ASSOCIATED ANTIGEN 66"/>
    <property type="match status" value="1"/>
</dbReference>
<evidence type="ECO:0000259" key="9">
    <source>
        <dbReference type="Pfam" id="PF08640"/>
    </source>
</evidence>
<feature type="region of interest" description="Disordered" evidence="7">
    <location>
        <begin position="215"/>
        <end position="238"/>
    </location>
</feature>
<dbReference type="GO" id="GO:0000462">
    <property type="term" value="P:maturation of SSU-rRNA from tricistronic rRNA transcript (SSU-rRNA, 5.8S rRNA, LSU-rRNA)"/>
    <property type="evidence" value="ECO:0007669"/>
    <property type="project" value="InterPro"/>
</dbReference>
<dbReference type="InterPro" id="IPR013949">
    <property type="entry name" value="Utp6"/>
</dbReference>
<sequence>MSDKARYAIEKSIPELEDLEKKGLFSRKEINMIVRRRTDFEHRIAGRGSKPADYLAYVKFEKNVDRLRSKRYDRMKDIIDNSPSVSKWSIPQRIMFVFQRGTNKFPSSMELWAGYLKYARKQESVKVVYDVYSKLLSLQPRNIDVWFSGAKWEFEYNKNVKGARALFKRCLRFNTEEERVWLEFIKFELNYLSKLLTRRKLLQLVSERAQIQDLEENETKRKEKKEGDDDEDEDEDEENILALNVDDNEINSDLNKLPEMNVSTLGSIEDNPVLRGDLVLAIYDVYIATMVKRITDLNEKKKEIFILANKVLSIIDQFDILERTHMCDYIIQDLIRRYPNDAKCLVLQLTLSLRYVSLLDESFVSDLQTNVKLYQAYMSKSKLTKEEKVKVKNVYVKYLTEKFLYNATGETKTLLELLIKKLQM</sequence>
<gene>
    <name evidence="10" type="primary">UTP6</name>
    <name evidence="10" type="ORF">C6P40_001414</name>
</gene>
<comment type="caution">
    <text evidence="10">The sequence shown here is derived from an EMBL/GenBank/DDBJ whole genome shotgun (WGS) entry which is preliminary data.</text>
</comment>
<feature type="compositionally biased region" description="Acidic residues" evidence="7">
    <location>
        <begin position="228"/>
        <end position="238"/>
    </location>
</feature>
<evidence type="ECO:0000256" key="5">
    <source>
        <dbReference type="ARBA" id="ARBA00023242"/>
    </source>
</evidence>
<evidence type="ECO:0000256" key="2">
    <source>
        <dbReference type="ARBA" id="ARBA00010734"/>
    </source>
</evidence>
<protein>
    <recommendedName>
        <fullName evidence="6">mRNA 3'-end-processing protein RNA14</fullName>
    </recommendedName>
</protein>
<reference evidence="10" key="1">
    <citation type="submission" date="2020-11" db="EMBL/GenBank/DDBJ databases">
        <title>Kefir isolates.</title>
        <authorList>
            <person name="Marcisauskas S."/>
            <person name="Kim Y."/>
            <person name="Blasche S."/>
        </authorList>
    </citation>
    <scope>NUCLEOTIDE SEQUENCE</scope>
    <source>
        <strain evidence="10">Olga-1</strain>
    </source>
</reference>
<dbReference type="InterPro" id="IPR003107">
    <property type="entry name" value="HAT"/>
</dbReference>
<dbReference type="AlphaFoldDB" id="A0A9P7BFX5"/>
<evidence type="ECO:0000256" key="1">
    <source>
        <dbReference type="ARBA" id="ARBA00004604"/>
    </source>
</evidence>
<comment type="subcellular location">
    <subcellularLocation>
        <location evidence="1">Nucleus</location>
        <location evidence="1">Nucleolus</location>
    </subcellularLocation>
</comment>
<dbReference type="SMART" id="SM00386">
    <property type="entry name" value="HAT"/>
    <property type="match status" value="3"/>
</dbReference>
<dbReference type="GO" id="GO:0032040">
    <property type="term" value="C:small-subunit processome"/>
    <property type="evidence" value="ECO:0007669"/>
    <property type="project" value="TreeGrafter"/>
</dbReference>
<feature type="domain" description="U3 small nucleolar RNA-associated protein 6 N-terminal" evidence="9">
    <location>
        <begin position="9"/>
        <end position="93"/>
    </location>
</feature>
<dbReference type="SUPFAM" id="SSF48452">
    <property type="entry name" value="TPR-like"/>
    <property type="match status" value="1"/>
</dbReference>
<dbReference type="Gene3D" id="1.25.40.10">
    <property type="entry name" value="Tetratricopeptide repeat domain"/>
    <property type="match status" value="1"/>
</dbReference>
<dbReference type="Proteomes" id="UP000697127">
    <property type="component" value="Unassembled WGS sequence"/>
</dbReference>
<evidence type="ECO:0000256" key="7">
    <source>
        <dbReference type="SAM" id="MobiDB-lite"/>
    </source>
</evidence>
<dbReference type="Pfam" id="PF05843">
    <property type="entry name" value="Suf"/>
    <property type="match status" value="1"/>
</dbReference>
<evidence type="ECO:0000256" key="6">
    <source>
        <dbReference type="ARBA" id="ARBA00026188"/>
    </source>
</evidence>
<dbReference type="PANTHER" id="PTHR23271:SF1">
    <property type="entry name" value="U3 SMALL NUCLEOLAR RNA-ASSOCIATED PROTEIN 6 HOMOLOG"/>
    <property type="match status" value="1"/>
</dbReference>
<evidence type="ECO:0000256" key="3">
    <source>
        <dbReference type="ARBA" id="ARBA00022552"/>
    </source>
</evidence>
<proteinExistence type="inferred from homology"/>
<dbReference type="OrthoDB" id="28112at2759"/>
<keyword evidence="5" id="KW-0539">Nucleus</keyword>
<accession>A0A9P7BFX5</accession>
<dbReference type="InterPro" id="IPR055347">
    <property type="entry name" value="UTP6_N"/>
</dbReference>
<feature type="domain" description="Suppressor of forked" evidence="8">
    <location>
        <begin position="101"/>
        <end position="186"/>
    </location>
</feature>
<evidence type="ECO:0000256" key="4">
    <source>
        <dbReference type="ARBA" id="ARBA00022737"/>
    </source>
</evidence>